<evidence type="ECO:0000256" key="2">
    <source>
        <dbReference type="ARBA" id="ARBA00022603"/>
    </source>
</evidence>
<dbReference type="PROSITE" id="PS01131">
    <property type="entry name" value="RRNA_A_DIMETH"/>
    <property type="match status" value="1"/>
</dbReference>
<dbReference type="GO" id="GO:0000179">
    <property type="term" value="F:rRNA (adenine-N6,N6-)-dimethyltransferase activity"/>
    <property type="evidence" value="ECO:0007669"/>
    <property type="project" value="UniProtKB-UniRule"/>
</dbReference>
<dbReference type="InterPro" id="IPR011530">
    <property type="entry name" value="rRNA_adenine_dimethylase"/>
</dbReference>
<dbReference type="CDD" id="cd02440">
    <property type="entry name" value="AdoMet_MTases"/>
    <property type="match status" value="1"/>
</dbReference>
<keyword evidence="1 6" id="KW-0698">rRNA processing</keyword>
<evidence type="ECO:0000259" key="7">
    <source>
        <dbReference type="SMART" id="SM00650"/>
    </source>
</evidence>
<dbReference type="AlphaFoldDB" id="A0A6P6GCZ4"/>
<dbReference type="InterPro" id="IPR020596">
    <property type="entry name" value="rRNA_Ade_Mease_Trfase_CS"/>
</dbReference>
<keyword evidence="8" id="KW-1185">Reference proteome</keyword>
<dbReference type="PANTHER" id="PTHR11727">
    <property type="entry name" value="DIMETHYLADENOSINE TRANSFERASE"/>
    <property type="match status" value="1"/>
</dbReference>
<evidence type="ECO:0000313" key="9">
    <source>
        <dbReference type="RefSeq" id="XP_024932008.2"/>
    </source>
</evidence>
<dbReference type="InterPro" id="IPR029063">
    <property type="entry name" value="SAM-dependent_MTases_sf"/>
</dbReference>
<keyword evidence="2 6" id="KW-0489">Methyltransferase</keyword>
<dbReference type="Pfam" id="PF00398">
    <property type="entry name" value="RrnaAD"/>
    <property type="match status" value="1"/>
</dbReference>
<keyword evidence="3 6" id="KW-0808">Transferase</keyword>
<dbReference type="InParanoid" id="A0A6P6GCZ4"/>
<reference evidence="9" key="1">
    <citation type="submission" date="2025-08" db="UniProtKB">
        <authorList>
            <consortium name="RefSeq"/>
        </authorList>
    </citation>
    <scope>IDENTIFICATION</scope>
    <source>
        <tissue evidence="9">Seedling</tissue>
    </source>
</reference>
<dbReference type="NCBIfam" id="TIGR00755">
    <property type="entry name" value="ksgA"/>
    <property type="match status" value="1"/>
</dbReference>
<evidence type="ECO:0000256" key="6">
    <source>
        <dbReference type="RuleBase" id="RU362106"/>
    </source>
</evidence>
<dbReference type="Gene3D" id="3.40.50.150">
    <property type="entry name" value="Vaccinia Virus protein VP39"/>
    <property type="match status" value="1"/>
</dbReference>
<name>A0A6P6GCZ4_ZIZJJ</name>
<comment type="similarity">
    <text evidence="6">Belongs to the class I-like SAM-binding methyltransferase superfamily. rRNA adenine N(6)-methyltransferase family.</text>
</comment>
<dbReference type="GO" id="GO:0005739">
    <property type="term" value="C:mitochondrion"/>
    <property type="evidence" value="ECO:0007669"/>
    <property type="project" value="TreeGrafter"/>
</dbReference>
<organism evidence="8 9">
    <name type="scientific">Ziziphus jujuba</name>
    <name type="common">Chinese jujube</name>
    <name type="synonym">Ziziphus sativa</name>
    <dbReference type="NCBI Taxonomy" id="326968"/>
    <lineage>
        <taxon>Eukaryota</taxon>
        <taxon>Viridiplantae</taxon>
        <taxon>Streptophyta</taxon>
        <taxon>Embryophyta</taxon>
        <taxon>Tracheophyta</taxon>
        <taxon>Spermatophyta</taxon>
        <taxon>Magnoliopsida</taxon>
        <taxon>eudicotyledons</taxon>
        <taxon>Gunneridae</taxon>
        <taxon>Pentapetalae</taxon>
        <taxon>rosids</taxon>
        <taxon>fabids</taxon>
        <taxon>Rosales</taxon>
        <taxon>Rhamnaceae</taxon>
        <taxon>Paliureae</taxon>
        <taxon>Ziziphus</taxon>
    </lineage>
</organism>
<dbReference type="GO" id="GO:0003723">
    <property type="term" value="F:RNA binding"/>
    <property type="evidence" value="ECO:0007669"/>
    <property type="project" value="UniProtKB-UniRule"/>
</dbReference>
<evidence type="ECO:0000256" key="5">
    <source>
        <dbReference type="ARBA" id="ARBA00022884"/>
    </source>
</evidence>
<dbReference type="KEGG" id="zju:107424553"/>
<dbReference type="InterPro" id="IPR001737">
    <property type="entry name" value="KsgA/Erm"/>
</dbReference>
<protein>
    <recommendedName>
        <fullName evidence="6">rRNA adenine N(6)-methyltransferase</fullName>
        <ecNumber evidence="6">2.1.1.-</ecNumber>
    </recommendedName>
</protein>
<accession>A0A6P6GCZ4</accession>
<evidence type="ECO:0000256" key="4">
    <source>
        <dbReference type="ARBA" id="ARBA00022691"/>
    </source>
</evidence>
<proteinExistence type="inferred from homology"/>
<sequence>MLRSRKSLSGFISIQCSMLRSRKSLSGFISIQCSIFWQRRSASGRRCYPRSDNDDDKARKREENEDGKLYLYKSWGQHILTNPRILGSIVRKSEIRPFDTVLEIGPGTGNLTLKLLEAAKKVVAIEIDNRMVEILENRVLERGFQDRLTVIRKDALKAEFPQFDIVVANIPYGISSPLVAKLVYGSNSFRSATLLLQKEFARRLLASPGDSEFNRLAVNVKLVADVELVMDVSKRDFLPCPKVDSSVVMIRPKADIPDVNLDEWWAFTRACFSKKNRTLGATFKQKKKVMELWQLSKMIDPYIVGGDESYKCTNYEEDEGVEENIYEEEVRCSSTFSGSQMRLNSFKEKIIGVLKSGCFEDKRPSKLSNEELLRLLALFNQAGIYFHDKLKSRNLEIEQLDVAYT</sequence>
<keyword evidence="4 6" id="KW-0949">S-adenosyl-L-methionine</keyword>
<evidence type="ECO:0000256" key="1">
    <source>
        <dbReference type="ARBA" id="ARBA00022552"/>
    </source>
</evidence>
<dbReference type="PANTHER" id="PTHR11727:SF12">
    <property type="entry name" value="RIBOSOMAL RNA SMALL SUBUNIT METHYLTRANSFERASE, MITOCHONDRIAL"/>
    <property type="match status" value="1"/>
</dbReference>
<dbReference type="FunCoup" id="A0A6P6GCZ4">
    <property type="interactions" value="21"/>
</dbReference>
<gene>
    <name evidence="9" type="primary">LOC107424553</name>
</gene>
<dbReference type="SUPFAM" id="SSF53335">
    <property type="entry name" value="S-adenosyl-L-methionine-dependent methyltransferases"/>
    <property type="match status" value="1"/>
</dbReference>
<dbReference type="SMART" id="SM00650">
    <property type="entry name" value="rADc"/>
    <property type="match status" value="1"/>
</dbReference>
<keyword evidence="5" id="KW-0694">RNA-binding</keyword>
<dbReference type="EC" id="2.1.1.-" evidence="6"/>
<evidence type="ECO:0000313" key="8">
    <source>
        <dbReference type="Proteomes" id="UP001652623"/>
    </source>
</evidence>
<dbReference type="RefSeq" id="XP_024932008.2">
    <property type="nucleotide sequence ID" value="XM_025076240.3"/>
</dbReference>
<dbReference type="Gene3D" id="1.10.8.480">
    <property type="match status" value="1"/>
</dbReference>
<dbReference type="GeneID" id="107424553"/>
<evidence type="ECO:0000256" key="3">
    <source>
        <dbReference type="ARBA" id="ARBA00022679"/>
    </source>
</evidence>
<dbReference type="Proteomes" id="UP001652623">
    <property type="component" value="Chromosome 7"/>
</dbReference>
<dbReference type="InterPro" id="IPR020598">
    <property type="entry name" value="rRNA_Ade_methylase_Trfase_N"/>
</dbReference>
<feature type="domain" description="Ribosomal RNA adenine methylase transferase N-terminal" evidence="7">
    <location>
        <begin position="85"/>
        <end position="254"/>
    </location>
</feature>